<comment type="caution">
    <text evidence="1">The sequence shown here is derived from an EMBL/GenBank/DDBJ whole genome shotgun (WGS) entry which is preliminary data.</text>
</comment>
<proteinExistence type="predicted"/>
<name>A0A1A2NZY2_MYCSD</name>
<dbReference type="AlphaFoldDB" id="A0A1A2NZY2"/>
<sequence length="68" mass="7612">MCRASRQEKIMAFVVTHRISTIHGSAVRQASRRVVGRLRHLGAPLEMSPQQRTERYVAHMPTAVLGAC</sequence>
<gene>
    <name evidence="1" type="ORF">A5710_06850</name>
</gene>
<dbReference type="Proteomes" id="UP000093943">
    <property type="component" value="Unassembled WGS sequence"/>
</dbReference>
<accession>A0A1A2NZY2</accession>
<evidence type="ECO:0000313" key="1">
    <source>
        <dbReference type="EMBL" id="OBI26355.1"/>
    </source>
</evidence>
<evidence type="ECO:0000313" key="2">
    <source>
        <dbReference type="Proteomes" id="UP000093943"/>
    </source>
</evidence>
<dbReference type="EMBL" id="LZKG01000137">
    <property type="protein sequence ID" value="OBI26355.1"/>
    <property type="molecule type" value="Genomic_DNA"/>
</dbReference>
<organism evidence="1 2">
    <name type="scientific">Mycolicibacter sinensis (strain JDM601)</name>
    <name type="common">Mycobacterium sinense</name>
    <dbReference type="NCBI Taxonomy" id="875328"/>
    <lineage>
        <taxon>Bacteria</taxon>
        <taxon>Bacillati</taxon>
        <taxon>Actinomycetota</taxon>
        <taxon>Actinomycetes</taxon>
        <taxon>Mycobacteriales</taxon>
        <taxon>Mycobacteriaceae</taxon>
        <taxon>Mycolicibacter</taxon>
    </lineage>
</organism>
<protein>
    <submittedName>
        <fullName evidence="1">Uncharacterized protein</fullName>
    </submittedName>
</protein>
<reference evidence="2" key="1">
    <citation type="submission" date="2016-06" db="EMBL/GenBank/DDBJ databases">
        <authorList>
            <person name="Sutton G."/>
            <person name="Brinkac L."/>
            <person name="Sanka R."/>
            <person name="Adams M."/>
            <person name="Lau E."/>
            <person name="Sam S."/>
            <person name="Sreng N."/>
            <person name="Him V."/>
            <person name="Kerleguer A."/>
            <person name="Cheng S."/>
        </authorList>
    </citation>
    <scope>NUCLEOTIDE SEQUENCE [LARGE SCALE GENOMIC DNA]</scope>
    <source>
        <strain evidence="2">E1876</strain>
    </source>
</reference>